<dbReference type="CDD" id="cd16321">
    <property type="entry name" value="MraZ_C"/>
    <property type="match status" value="1"/>
</dbReference>
<keyword evidence="9" id="KW-0132">Cell division</keyword>
<dbReference type="GO" id="GO:0051301">
    <property type="term" value="P:cell division"/>
    <property type="evidence" value="ECO:0007669"/>
    <property type="project" value="UniProtKB-KW"/>
</dbReference>
<keyword evidence="6 7" id="KW-0804">Transcription</keyword>
<dbReference type="GO" id="GO:2000143">
    <property type="term" value="P:negative regulation of DNA-templated transcription initiation"/>
    <property type="evidence" value="ECO:0007669"/>
    <property type="project" value="TreeGrafter"/>
</dbReference>
<keyword evidence="3" id="KW-0677">Repeat</keyword>
<comment type="caution">
    <text evidence="9">The sequence shown here is derived from an EMBL/GenBank/DDBJ whole genome shotgun (WGS) entry which is preliminary data.</text>
</comment>
<keyword evidence="2 7" id="KW-0963">Cytoplasm</keyword>
<keyword evidence="5 7" id="KW-0238">DNA-binding</keyword>
<gene>
    <name evidence="7" type="primary">mraZ</name>
    <name evidence="9" type="ORF">A2831_00150</name>
</gene>
<dbReference type="Gene3D" id="3.40.1550.20">
    <property type="entry name" value="Transcriptional regulator MraZ domain"/>
    <property type="match status" value="1"/>
</dbReference>
<reference evidence="9 10" key="1">
    <citation type="journal article" date="2016" name="Nat. Commun.">
        <title>Thousands of microbial genomes shed light on interconnected biogeochemical processes in an aquifer system.</title>
        <authorList>
            <person name="Anantharaman K."/>
            <person name="Brown C.T."/>
            <person name="Hug L.A."/>
            <person name="Sharon I."/>
            <person name="Castelle C.J."/>
            <person name="Probst A.J."/>
            <person name="Thomas B.C."/>
            <person name="Singh A."/>
            <person name="Wilkins M.J."/>
            <person name="Karaoz U."/>
            <person name="Brodie E.L."/>
            <person name="Williams K.H."/>
            <person name="Hubbard S.S."/>
            <person name="Banfield J.F."/>
        </authorList>
    </citation>
    <scope>NUCLEOTIDE SEQUENCE [LARGE SCALE GENOMIC DNA]</scope>
</reference>
<dbReference type="GO" id="GO:0005737">
    <property type="term" value="C:cytoplasm"/>
    <property type="evidence" value="ECO:0007669"/>
    <property type="project" value="UniProtKB-UniRule"/>
</dbReference>
<evidence type="ECO:0000256" key="3">
    <source>
        <dbReference type="ARBA" id="ARBA00022737"/>
    </source>
</evidence>
<dbReference type="GO" id="GO:0000976">
    <property type="term" value="F:transcription cis-regulatory region binding"/>
    <property type="evidence" value="ECO:0007669"/>
    <property type="project" value="TreeGrafter"/>
</dbReference>
<dbReference type="PANTHER" id="PTHR34701:SF1">
    <property type="entry name" value="TRANSCRIPTIONAL REGULATOR MRAZ"/>
    <property type="match status" value="1"/>
</dbReference>
<dbReference type="InterPro" id="IPR038619">
    <property type="entry name" value="MraZ_sf"/>
</dbReference>
<evidence type="ECO:0000313" key="10">
    <source>
        <dbReference type="Proteomes" id="UP000177507"/>
    </source>
</evidence>
<dbReference type="STRING" id="1802668.A2831_00150"/>
<comment type="subcellular location">
    <subcellularLocation>
        <location evidence="7">Cytoplasm</location>
        <location evidence="7">Nucleoid</location>
    </subcellularLocation>
</comment>
<dbReference type="InterPro" id="IPR035642">
    <property type="entry name" value="MraZ_N"/>
</dbReference>
<dbReference type="Pfam" id="PF02381">
    <property type="entry name" value="MraZ"/>
    <property type="match status" value="2"/>
</dbReference>
<dbReference type="InterPro" id="IPR007159">
    <property type="entry name" value="SpoVT-AbrB_dom"/>
</dbReference>
<evidence type="ECO:0000256" key="1">
    <source>
        <dbReference type="ARBA" id="ARBA00013860"/>
    </source>
</evidence>
<dbReference type="PROSITE" id="PS51740">
    <property type="entry name" value="SPOVT_ABRB"/>
    <property type="match status" value="2"/>
</dbReference>
<keyword evidence="9" id="KW-0131">Cell cycle</keyword>
<comment type="subunit">
    <text evidence="7">Forms oligomers.</text>
</comment>
<dbReference type="HAMAP" id="MF_01008">
    <property type="entry name" value="MraZ"/>
    <property type="match status" value="1"/>
</dbReference>
<evidence type="ECO:0000259" key="8">
    <source>
        <dbReference type="PROSITE" id="PS51740"/>
    </source>
</evidence>
<dbReference type="SUPFAM" id="SSF89447">
    <property type="entry name" value="AbrB/MazE/MraZ-like"/>
    <property type="match status" value="1"/>
</dbReference>
<keyword evidence="4 7" id="KW-0805">Transcription regulation</keyword>
<dbReference type="NCBIfam" id="TIGR00242">
    <property type="entry name" value="division/cell wall cluster transcriptional repressor MraZ"/>
    <property type="match status" value="1"/>
</dbReference>
<dbReference type="InterPro" id="IPR020603">
    <property type="entry name" value="MraZ_dom"/>
</dbReference>
<sequence>MLIGEYKHALDPKKRLSIPIKLRKEIGDRAVLTRGLDNCLFLFPMKEWEQLAEKLGKLPFGQQDTRSFVRLLLAGASEVEMDQLGRILVPDFLKDYAVLKKAVVITGLFNRLEIWDEQRWTNYKNNLEKNSDRIAEKLGELGIV</sequence>
<proteinExistence type="inferred from homology"/>
<feature type="domain" description="SpoVT-AbrB" evidence="8">
    <location>
        <begin position="5"/>
        <end position="47"/>
    </location>
</feature>
<organism evidence="9 10">
    <name type="scientific">Candidatus Yanofskybacteria bacterium RIFCSPHIGHO2_01_FULL_44_17</name>
    <dbReference type="NCBI Taxonomy" id="1802668"/>
    <lineage>
        <taxon>Bacteria</taxon>
        <taxon>Candidatus Yanofskyibacteriota</taxon>
    </lineage>
</organism>
<evidence type="ECO:0000313" key="9">
    <source>
        <dbReference type="EMBL" id="OGN03966.1"/>
    </source>
</evidence>
<dbReference type="PANTHER" id="PTHR34701">
    <property type="entry name" value="TRANSCRIPTIONAL REGULATOR MRAZ"/>
    <property type="match status" value="1"/>
</dbReference>
<dbReference type="AlphaFoldDB" id="A0A1F8EVA3"/>
<dbReference type="GO" id="GO:0009295">
    <property type="term" value="C:nucleoid"/>
    <property type="evidence" value="ECO:0007669"/>
    <property type="project" value="UniProtKB-SubCell"/>
</dbReference>
<dbReference type="GO" id="GO:0003700">
    <property type="term" value="F:DNA-binding transcription factor activity"/>
    <property type="evidence" value="ECO:0007669"/>
    <property type="project" value="UniProtKB-UniRule"/>
</dbReference>
<evidence type="ECO:0000256" key="5">
    <source>
        <dbReference type="ARBA" id="ARBA00023125"/>
    </source>
</evidence>
<name>A0A1F8EVA3_9BACT</name>
<evidence type="ECO:0000256" key="2">
    <source>
        <dbReference type="ARBA" id="ARBA00022490"/>
    </source>
</evidence>
<evidence type="ECO:0000256" key="6">
    <source>
        <dbReference type="ARBA" id="ARBA00023163"/>
    </source>
</evidence>
<feature type="domain" description="SpoVT-AbrB" evidence="8">
    <location>
        <begin position="76"/>
        <end position="119"/>
    </location>
</feature>
<dbReference type="InterPro" id="IPR035644">
    <property type="entry name" value="MraZ_C"/>
</dbReference>
<comment type="similarity">
    <text evidence="7">Belongs to the MraZ family.</text>
</comment>
<dbReference type="CDD" id="cd16320">
    <property type="entry name" value="MraZ_N"/>
    <property type="match status" value="1"/>
</dbReference>
<evidence type="ECO:0000256" key="4">
    <source>
        <dbReference type="ARBA" id="ARBA00023015"/>
    </source>
</evidence>
<dbReference type="Proteomes" id="UP000177507">
    <property type="component" value="Unassembled WGS sequence"/>
</dbReference>
<dbReference type="EMBL" id="MGJI01000027">
    <property type="protein sequence ID" value="OGN03966.1"/>
    <property type="molecule type" value="Genomic_DNA"/>
</dbReference>
<protein>
    <recommendedName>
        <fullName evidence="1 7">Transcriptional regulator MraZ</fullName>
    </recommendedName>
</protein>
<dbReference type="InterPro" id="IPR003444">
    <property type="entry name" value="MraZ"/>
</dbReference>
<evidence type="ECO:0000256" key="7">
    <source>
        <dbReference type="HAMAP-Rule" id="MF_01008"/>
    </source>
</evidence>
<dbReference type="InterPro" id="IPR037914">
    <property type="entry name" value="SpoVT-AbrB_sf"/>
</dbReference>
<accession>A0A1F8EVA3</accession>